<reference evidence="1" key="1">
    <citation type="submission" date="2019-12" db="EMBL/GenBank/DDBJ databases">
        <title>An insight into the sialome of adult female Ixodes ricinus ticks feeding for 6 days.</title>
        <authorList>
            <person name="Perner J."/>
            <person name="Ribeiro J.M.C."/>
        </authorList>
    </citation>
    <scope>NUCLEOTIDE SEQUENCE</scope>
    <source>
        <strain evidence="1">Semi-engorged</strain>
        <tissue evidence="1">Salivary glands</tissue>
    </source>
</reference>
<accession>A0A6B0V479</accession>
<name>A0A6B0V479_IXORI</name>
<organism evidence="1">
    <name type="scientific">Ixodes ricinus</name>
    <name type="common">Common tick</name>
    <name type="synonym">Acarus ricinus</name>
    <dbReference type="NCBI Taxonomy" id="34613"/>
    <lineage>
        <taxon>Eukaryota</taxon>
        <taxon>Metazoa</taxon>
        <taxon>Ecdysozoa</taxon>
        <taxon>Arthropoda</taxon>
        <taxon>Chelicerata</taxon>
        <taxon>Arachnida</taxon>
        <taxon>Acari</taxon>
        <taxon>Parasitiformes</taxon>
        <taxon>Ixodida</taxon>
        <taxon>Ixodoidea</taxon>
        <taxon>Ixodidae</taxon>
        <taxon>Ixodinae</taxon>
        <taxon>Ixodes</taxon>
    </lineage>
</organism>
<dbReference type="AlphaFoldDB" id="A0A6B0V479"/>
<evidence type="ECO:0000313" key="1">
    <source>
        <dbReference type="EMBL" id="MXU96829.1"/>
    </source>
</evidence>
<proteinExistence type="predicted"/>
<dbReference type="EMBL" id="GIFC01014746">
    <property type="protein sequence ID" value="MXU96829.1"/>
    <property type="molecule type" value="Transcribed_RNA"/>
</dbReference>
<sequence>MLCCSATLAPGTCLGPAAPLSCQHSSAHWASPVAPSGCPLEMSPPLGLTTYFPPYVLSPRSTNSPALPTGQSPRASYVISSLAEKQSCSSTTCTSSGVSPALRKASWAAFWVMSKPTILMQLFSLNADGKSVDISRLRISTACPSSLRRRTTSSLTSNAAAAPSDVGQHWSLVSGPNTVGDSRISCKVCSSWNCELGLFTEWRWFFSAILARCSGVVPYLAMCSMPAAPNI</sequence>
<protein>
    <submittedName>
        <fullName evidence="1">Uncharacterized protein</fullName>
    </submittedName>
</protein>